<dbReference type="InterPro" id="IPR011990">
    <property type="entry name" value="TPR-like_helical_dom_sf"/>
</dbReference>
<dbReference type="PANTHER" id="PTHR47926:SF524">
    <property type="entry name" value="(WILD MALAYSIAN BANANA) HYPOTHETICAL PROTEIN"/>
    <property type="match status" value="1"/>
</dbReference>
<evidence type="ECO:0000256" key="1">
    <source>
        <dbReference type="ARBA" id="ARBA00022737"/>
    </source>
</evidence>
<dbReference type="AlphaFoldDB" id="A0AAN8ZP97"/>
<dbReference type="FunFam" id="1.25.40.10:FF:001392">
    <property type="entry name" value="Pentatricopeptide repeat-containing protein, mitochondrial isoform A"/>
    <property type="match status" value="1"/>
</dbReference>
<dbReference type="Pfam" id="PF20431">
    <property type="entry name" value="E_motif"/>
    <property type="match status" value="1"/>
</dbReference>
<evidence type="ECO:0000256" key="2">
    <source>
        <dbReference type="PROSITE-ProRule" id="PRU00708"/>
    </source>
</evidence>
<dbReference type="FunFam" id="1.25.40.10:FF:000573">
    <property type="entry name" value="Pentatricopeptide repeat-containing protein mitochondrial"/>
    <property type="match status" value="1"/>
</dbReference>
<feature type="repeat" description="PPR" evidence="2">
    <location>
        <begin position="243"/>
        <end position="278"/>
    </location>
</feature>
<dbReference type="PROSITE" id="PS51375">
    <property type="entry name" value="PPR"/>
    <property type="match status" value="5"/>
</dbReference>
<keyword evidence="1" id="KW-0677">Repeat</keyword>
<dbReference type="FunFam" id="1.25.40.10:FF:000351">
    <property type="entry name" value="Pentatricopeptide repeat-containing protein"/>
    <property type="match status" value="1"/>
</dbReference>
<dbReference type="InterPro" id="IPR046848">
    <property type="entry name" value="E_motif"/>
</dbReference>
<feature type="repeat" description="PPR" evidence="2">
    <location>
        <begin position="543"/>
        <end position="577"/>
    </location>
</feature>
<protein>
    <submittedName>
        <fullName evidence="3">E motif</fullName>
    </submittedName>
</protein>
<comment type="caution">
    <text evidence="3">The sequence shown here is derived from an EMBL/GenBank/DDBJ whole genome shotgun (WGS) entry which is preliminary data.</text>
</comment>
<organism evidence="3 4">
    <name type="scientific">Dillenia turbinata</name>
    <dbReference type="NCBI Taxonomy" id="194707"/>
    <lineage>
        <taxon>Eukaryota</taxon>
        <taxon>Viridiplantae</taxon>
        <taxon>Streptophyta</taxon>
        <taxon>Embryophyta</taxon>
        <taxon>Tracheophyta</taxon>
        <taxon>Spermatophyta</taxon>
        <taxon>Magnoliopsida</taxon>
        <taxon>eudicotyledons</taxon>
        <taxon>Gunneridae</taxon>
        <taxon>Pentapetalae</taxon>
        <taxon>Dilleniales</taxon>
        <taxon>Dilleniaceae</taxon>
        <taxon>Dillenia</taxon>
    </lineage>
</organism>
<evidence type="ECO:0000313" key="3">
    <source>
        <dbReference type="EMBL" id="KAK6941643.1"/>
    </source>
</evidence>
<feature type="repeat" description="PPR" evidence="2">
    <location>
        <begin position="680"/>
        <end position="714"/>
    </location>
</feature>
<dbReference type="Pfam" id="PF13041">
    <property type="entry name" value="PPR_2"/>
    <property type="match status" value="1"/>
</dbReference>
<keyword evidence="4" id="KW-1185">Reference proteome</keyword>
<evidence type="ECO:0000313" key="4">
    <source>
        <dbReference type="Proteomes" id="UP001370490"/>
    </source>
</evidence>
<dbReference type="InterPro" id="IPR046960">
    <property type="entry name" value="PPR_At4g14850-like_plant"/>
</dbReference>
<dbReference type="NCBIfam" id="TIGR00756">
    <property type="entry name" value="PPR"/>
    <property type="match status" value="3"/>
</dbReference>
<sequence length="771" mass="86437">MIMRQKDFKTLNSILFGQRSITCKNLNFFRHEYQAFDDIPQKNNIASINHSMLASLKRTHGFEALDIFRKQLRLGCANNVNEVSVAIALKACNGDPKSGSQIHGFAIFSGFDSFITVSNSIMNFYCKSCQFDKALDMFESMSYRDTVSWNTILSGFKERVEGISFARRMNSNGVVFDAVTYTTALSFCLDPEETLFGLQLHSRLLKCGLHGEVFVGNALITLYFRSDKVGEAERVFEELSNKDMVSWNAMISGYVQQGGYDLEAILAFLEMVKQVMKLDHVSFTSAISACGHERKLELGRQIHGLTVKTGYENHVSVSNVLISMYSKCDIVGDAKLVFEKMDDRNVISWTTMISVDEENAVLLFNKMRQDEVYPNDVTFIGLIHAISVQSLVEQGLMVHGFCIKTNFCSETNVANSFITMYANFVLTEDMVKIFEKLEDRDIVSWNALISGYSQNERHKEALLTFLSAITESLPNPFSFGSVLSAIGAAEAISIKHGQRCHSYIIKLGLHNDPIVSAALLDMYAKRGSISESTRVFNEMTQRTQVSCTAIISAHARHGDYESVMGLFKEMEREGIKPDSITFLALLTACGRKGMVDMGLEIFDKMVKDHLIEPSQEHYSCIVDMLGRAGRLKEAEEFVNRIPSGPGLSMLQSLLGACKIYGNEDMAKRVSDALIGMEPMESGSYVLMSNLYAEKGQWEKVAKLRKRMRGEGVKKEIGFSWVDVRDVDGSLCMYGFSSGDNSHPQSEEIFRMAQSIGLEMKFLRRERGAVVT</sequence>
<feature type="repeat" description="PPR" evidence="2">
    <location>
        <begin position="441"/>
        <end position="475"/>
    </location>
</feature>
<reference evidence="3 4" key="1">
    <citation type="submission" date="2023-12" db="EMBL/GenBank/DDBJ databases">
        <title>A high-quality genome assembly for Dillenia turbinata (Dilleniales).</title>
        <authorList>
            <person name="Chanderbali A."/>
        </authorList>
    </citation>
    <scope>NUCLEOTIDE SEQUENCE [LARGE SCALE GENOMIC DNA]</scope>
    <source>
        <strain evidence="3">LSX21</strain>
        <tissue evidence="3">Leaf</tissue>
    </source>
</reference>
<proteinExistence type="predicted"/>
<dbReference type="InterPro" id="IPR002885">
    <property type="entry name" value="PPR_rpt"/>
</dbReference>
<dbReference type="GO" id="GO:0009451">
    <property type="term" value="P:RNA modification"/>
    <property type="evidence" value="ECO:0007669"/>
    <property type="project" value="InterPro"/>
</dbReference>
<accession>A0AAN8ZP97</accession>
<name>A0AAN8ZP97_9MAGN</name>
<gene>
    <name evidence="3" type="ORF">RJ641_027020</name>
</gene>
<dbReference type="EMBL" id="JBAMMX010000004">
    <property type="protein sequence ID" value="KAK6941643.1"/>
    <property type="molecule type" value="Genomic_DNA"/>
</dbReference>
<dbReference type="Gene3D" id="1.25.40.10">
    <property type="entry name" value="Tetratricopeptide repeat domain"/>
    <property type="match status" value="5"/>
</dbReference>
<dbReference type="Proteomes" id="UP001370490">
    <property type="component" value="Unassembled WGS sequence"/>
</dbReference>
<dbReference type="Pfam" id="PF01535">
    <property type="entry name" value="PPR"/>
    <property type="match status" value="7"/>
</dbReference>
<feature type="repeat" description="PPR" evidence="2">
    <location>
        <begin position="578"/>
        <end position="612"/>
    </location>
</feature>
<dbReference type="PANTHER" id="PTHR47926">
    <property type="entry name" value="PENTATRICOPEPTIDE REPEAT-CONTAINING PROTEIN"/>
    <property type="match status" value="1"/>
</dbReference>
<dbReference type="GO" id="GO:0003723">
    <property type="term" value="F:RNA binding"/>
    <property type="evidence" value="ECO:0007669"/>
    <property type="project" value="InterPro"/>
</dbReference>